<accession>A0A195BPD4</accession>
<keyword evidence="2" id="KW-1185">Reference proteome</keyword>
<dbReference type="EMBL" id="KQ976433">
    <property type="protein sequence ID" value="KYM87314.1"/>
    <property type="molecule type" value="Genomic_DNA"/>
</dbReference>
<dbReference type="AlphaFoldDB" id="A0A195BPD4"/>
<sequence>MLRRVVLLMQEYGSSYKRLTHQNSNAYEILPHVIIAQDQNSINLDDFALSWVISNLEFVMEMKRLISNNELSLEYTKILLWLIKLFDLKWQQFYDDLNYISKWRLLNFKRQAEFFLENFVTGNQQHEKSKDDKYISEDENNSESIENVEKTILIKQNKSNLIETKTKMNINKFPMNTSNDTSEIETQIMNHQKLKHAEDDTKNLTIIPINQKFTFNTPIDVKDTSIINDTFFSEIKTFQDEDLIKNKIISKLKEFIDIRGVYETS</sequence>
<protein>
    <submittedName>
        <fullName evidence="1">Uncharacterized protein</fullName>
    </submittedName>
</protein>
<organism evidence="1 2">
    <name type="scientific">Atta colombica</name>
    <dbReference type="NCBI Taxonomy" id="520822"/>
    <lineage>
        <taxon>Eukaryota</taxon>
        <taxon>Metazoa</taxon>
        <taxon>Ecdysozoa</taxon>
        <taxon>Arthropoda</taxon>
        <taxon>Hexapoda</taxon>
        <taxon>Insecta</taxon>
        <taxon>Pterygota</taxon>
        <taxon>Neoptera</taxon>
        <taxon>Endopterygota</taxon>
        <taxon>Hymenoptera</taxon>
        <taxon>Apocrita</taxon>
        <taxon>Aculeata</taxon>
        <taxon>Formicoidea</taxon>
        <taxon>Formicidae</taxon>
        <taxon>Myrmicinae</taxon>
        <taxon>Atta</taxon>
    </lineage>
</organism>
<proteinExistence type="predicted"/>
<gene>
    <name evidence="1" type="ORF">ALC53_03500</name>
</gene>
<evidence type="ECO:0000313" key="2">
    <source>
        <dbReference type="Proteomes" id="UP000078540"/>
    </source>
</evidence>
<dbReference type="Proteomes" id="UP000078540">
    <property type="component" value="Unassembled WGS sequence"/>
</dbReference>
<evidence type="ECO:0000313" key="1">
    <source>
        <dbReference type="EMBL" id="KYM87314.1"/>
    </source>
</evidence>
<reference evidence="1 2" key="1">
    <citation type="submission" date="2015-09" db="EMBL/GenBank/DDBJ databases">
        <title>Atta colombica WGS genome.</title>
        <authorList>
            <person name="Nygaard S."/>
            <person name="Hu H."/>
            <person name="Boomsma J."/>
            <person name="Zhang G."/>
        </authorList>
    </citation>
    <scope>NUCLEOTIDE SEQUENCE [LARGE SCALE GENOMIC DNA]</scope>
    <source>
        <strain evidence="1">Treedump-2</strain>
        <tissue evidence="1">Whole body</tissue>
    </source>
</reference>
<name>A0A195BPD4_9HYME</name>